<dbReference type="OrthoDB" id="6369831at2759"/>
<dbReference type="PANTHER" id="PTHR43142:SF1">
    <property type="entry name" value="CARBOXYLIC ESTER HYDROLASE"/>
    <property type="match status" value="1"/>
</dbReference>
<dbReference type="EMBL" id="QCYY01000883">
    <property type="protein sequence ID" value="ROT82115.1"/>
    <property type="molecule type" value="Genomic_DNA"/>
</dbReference>
<evidence type="ECO:0000256" key="1">
    <source>
        <dbReference type="ARBA" id="ARBA00005964"/>
    </source>
</evidence>
<evidence type="ECO:0000313" key="6">
    <source>
        <dbReference type="EMBL" id="ROT82115.1"/>
    </source>
</evidence>
<keyword evidence="7" id="KW-1185">Reference proteome</keyword>
<sequence>MLARKDLFPALQNNFPVFGPVSLMVRPEIDDALVFSTKVYQHYLGNATIDRDHIKELTKMNTDYSFAVPHDLTTLYHARVPGLATYRYELKHRSQLSMGDFFKTNIGRQWISHGDDLYYLFAGGPLLNPSSLPSRPRDLQSEEDLRLRDIITTMWTNFAATGNPTPDDALGFKWEAATEDDLRYLALTPFPVMEADQRQEVRDFYASLPTKMNQIHYSDGGVYREESSCLVCQEDL</sequence>
<evidence type="ECO:0000256" key="3">
    <source>
        <dbReference type="ARBA" id="ARBA00022801"/>
    </source>
</evidence>
<dbReference type="GO" id="GO:0052689">
    <property type="term" value="F:carboxylic ester hydrolase activity"/>
    <property type="evidence" value="ECO:0007669"/>
    <property type="project" value="UniProtKB-KW"/>
</dbReference>
<name>A0A3R7PCR9_PENVA</name>
<feature type="domain" description="Carboxylesterase type B" evidence="5">
    <location>
        <begin position="32"/>
        <end position="198"/>
    </location>
</feature>
<evidence type="ECO:0000256" key="2">
    <source>
        <dbReference type="ARBA" id="ARBA00022487"/>
    </source>
</evidence>
<dbReference type="SUPFAM" id="SSF53474">
    <property type="entry name" value="alpha/beta-Hydrolases"/>
    <property type="match status" value="1"/>
</dbReference>
<dbReference type="Proteomes" id="UP000283509">
    <property type="component" value="Unassembled WGS sequence"/>
</dbReference>
<dbReference type="InterPro" id="IPR002018">
    <property type="entry name" value="CarbesteraseB"/>
</dbReference>
<gene>
    <name evidence="6" type="ORF">C7M84_024737</name>
</gene>
<protein>
    <submittedName>
        <fullName evidence="6">JHE-like carboxylesterase 1</fullName>
    </submittedName>
</protein>
<reference evidence="6 7" key="2">
    <citation type="submission" date="2019-01" db="EMBL/GenBank/DDBJ databases">
        <title>The decoding of complex shrimp genome reveals the adaptation for benthos swimmer, frequently molting mechanism and breeding impact on genome.</title>
        <authorList>
            <person name="Sun Y."/>
            <person name="Gao Y."/>
            <person name="Yu Y."/>
        </authorList>
    </citation>
    <scope>NUCLEOTIDE SEQUENCE [LARGE SCALE GENOMIC DNA]</scope>
    <source>
        <tissue evidence="6">Muscle</tissue>
    </source>
</reference>
<accession>A0A3R7PCR9</accession>
<feature type="non-terminal residue" evidence="6">
    <location>
        <position position="1"/>
    </location>
</feature>
<dbReference type="InterPro" id="IPR029058">
    <property type="entry name" value="AB_hydrolase_fold"/>
</dbReference>
<dbReference type="AlphaFoldDB" id="A0A3R7PCR9"/>
<keyword evidence="3" id="KW-0378">Hydrolase</keyword>
<dbReference type="PANTHER" id="PTHR43142">
    <property type="entry name" value="CARBOXYLIC ESTER HYDROLASE"/>
    <property type="match status" value="1"/>
</dbReference>
<proteinExistence type="inferred from homology"/>
<dbReference type="Pfam" id="PF00135">
    <property type="entry name" value="COesterase"/>
    <property type="match status" value="1"/>
</dbReference>
<keyword evidence="4" id="KW-0325">Glycoprotein</keyword>
<evidence type="ECO:0000259" key="5">
    <source>
        <dbReference type="Pfam" id="PF00135"/>
    </source>
</evidence>
<reference evidence="6 7" key="1">
    <citation type="submission" date="2018-04" db="EMBL/GenBank/DDBJ databases">
        <authorList>
            <person name="Zhang X."/>
            <person name="Yuan J."/>
            <person name="Li F."/>
            <person name="Xiang J."/>
        </authorList>
    </citation>
    <scope>NUCLEOTIDE SEQUENCE [LARGE SCALE GENOMIC DNA]</scope>
    <source>
        <tissue evidence="6">Muscle</tissue>
    </source>
</reference>
<evidence type="ECO:0000313" key="7">
    <source>
        <dbReference type="Proteomes" id="UP000283509"/>
    </source>
</evidence>
<dbReference type="Gene3D" id="3.40.50.1820">
    <property type="entry name" value="alpha/beta hydrolase"/>
    <property type="match status" value="1"/>
</dbReference>
<organism evidence="6 7">
    <name type="scientific">Penaeus vannamei</name>
    <name type="common">Whiteleg shrimp</name>
    <name type="synonym">Litopenaeus vannamei</name>
    <dbReference type="NCBI Taxonomy" id="6689"/>
    <lineage>
        <taxon>Eukaryota</taxon>
        <taxon>Metazoa</taxon>
        <taxon>Ecdysozoa</taxon>
        <taxon>Arthropoda</taxon>
        <taxon>Crustacea</taxon>
        <taxon>Multicrustacea</taxon>
        <taxon>Malacostraca</taxon>
        <taxon>Eumalacostraca</taxon>
        <taxon>Eucarida</taxon>
        <taxon>Decapoda</taxon>
        <taxon>Dendrobranchiata</taxon>
        <taxon>Penaeoidea</taxon>
        <taxon>Penaeidae</taxon>
        <taxon>Penaeus</taxon>
    </lineage>
</organism>
<evidence type="ECO:0000256" key="4">
    <source>
        <dbReference type="ARBA" id="ARBA00023180"/>
    </source>
</evidence>
<comment type="similarity">
    <text evidence="1">Belongs to the type-B carboxylesterase/lipase family.</text>
</comment>
<keyword evidence="2" id="KW-0719">Serine esterase</keyword>
<comment type="caution">
    <text evidence="6">The sequence shown here is derived from an EMBL/GenBank/DDBJ whole genome shotgun (WGS) entry which is preliminary data.</text>
</comment>